<dbReference type="EMBL" id="CM020620">
    <property type="protein sequence ID" value="KAK1867368.1"/>
    <property type="molecule type" value="Genomic_DNA"/>
</dbReference>
<keyword evidence="2" id="KW-1185">Reference proteome</keyword>
<organism evidence="1 2">
    <name type="scientific">Pyropia yezoensis</name>
    <name type="common">Susabi-nori</name>
    <name type="synonym">Porphyra yezoensis</name>
    <dbReference type="NCBI Taxonomy" id="2788"/>
    <lineage>
        <taxon>Eukaryota</taxon>
        <taxon>Rhodophyta</taxon>
        <taxon>Bangiophyceae</taxon>
        <taxon>Bangiales</taxon>
        <taxon>Bangiaceae</taxon>
        <taxon>Pyropia</taxon>
    </lineage>
</organism>
<accession>A0ACC3CBA7</accession>
<gene>
    <name evidence="1" type="ORF">I4F81_009875</name>
</gene>
<comment type="caution">
    <text evidence="1">The sequence shown here is derived from an EMBL/GenBank/DDBJ whole genome shotgun (WGS) entry which is preliminary data.</text>
</comment>
<protein>
    <submittedName>
        <fullName evidence="1">Uncharacterized protein</fullName>
    </submittedName>
</protein>
<dbReference type="Proteomes" id="UP000798662">
    <property type="component" value="Chromosome 3"/>
</dbReference>
<name>A0ACC3CBA7_PYRYE</name>
<sequence>MARGFALPRGLHVLSSPRSPRDKPVRLLVAVLVVVAVSVVVVAVGLAGFVASGGRLVSARSVAWGGGARLRAAAPVVAASEVAASDAAAAVAADAAAAAGGAVGHGGVGAPGKATGATQEGGLGVPAVSAIDAPATPRVTTGDEPESAGDTAATARDAWSVPAAAAVGETDPAVDAAVAGEGAPAAAATASAPSPDGAAADLSVTEVVGGVPPGVFSAGDAVAAPEAVVDAAVAAAADDVTVAALPVATTPAVSAEPLPPPPPGGDPDHPAYSVRGAPPVTVLATPPDAAIPAGRGRIALLFLTTGDLAFEGLWREWLAPAGDRAVVRVHCDHASADVTSEWLNSHRTAKTVATEWGRPSLTAAMRMLLVDAASADTPERPIVKYVFLCGRSVPIQTFDYVYAALTADGDNWLSRQVPDNHLLSLPKSLQWMVLNRPSVAAVVDARHAAAMAGLVAAGKLEWNVETDEFFAAAVVGQTGLMTAAANRSAMWSVWDRGASSPRVHHVFGEPELASLRAAKAAGVLWARKFSSSSGLVAELGLHREGDPFSARTLYPYTTNWHVVERYGLGADGFRGRVEDRHRVAVWTADEGWRQGR</sequence>
<evidence type="ECO:0000313" key="2">
    <source>
        <dbReference type="Proteomes" id="UP000798662"/>
    </source>
</evidence>
<reference evidence="1" key="1">
    <citation type="submission" date="2019-11" db="EMBL/GenBank/DDBJ databases">
        <title>Nori genome reveals adaptations in red seaweeds to the harsh intertidal environment.</title>
        <authorList>
            <person name="Wang D."/>
            <person name="Mao Y."/>
        </authorList>
    </citation>
    <scope>NUCLEOTIDE SEQUENCE</scope>
    <source>
        <tissue evidence="1">Gametophyte</tissue>
    </source>
</reference>
<evidence type="ECO:0000313" key="1">
    <source>
        <dbReference type="EMBL" id="KAK1867368.1"/>
    </source>
</evidence>
<proteinExistence type="predicted"/>